<feature type="coiled-coil region" evidence="1">
    <location>
        <begin position="29"/>
        <end position="56"/>
    </location>
</feature>
<dbReference type="RefSeq" id="WP_005370531.1">
    <property type="nucleotide sequence ID" value="NZ_CM001475.1"/>
</dbReference>
<evidence type="ECO:0000313" key="3">
    <source>
        <dbReference type="Proteomes" id="UP000005090"/>
    </source>
</evidence>
<name>H8GI15_METAL</name>
<evidence type="ECO:0000256" key="1">
    <source>
        <dbReference type="SAM" id="Coils"/>
    </source>
</evidence>
<keyword evidence="3" id="KW-1185">Reference proteome</keyword>
<reference evidence="2 3" key="1">
    <citation type="journal article" date="2013" name="Genome Announc.">
        <title>Genome Sequence of the Obligate Gammaproteobacterial Methanotroph Methylomicrobium album Strain BG8.</title>
        <authorList>
            <person name="Kits K.D."/>
            <person name="Kalyuzhnaya M.G."/>
            <person name="Klotz M.G."/>
            <person name="Jetten M.S."/>
            <person name="Op den Camp H.J."/>
            <person name="Vuilleumier S."/>
            <person name="Bringel F."/>
            <person name="Dispirito A.A."/>
            <person name="Murrell J.C."/>
            <person name="Bruce D."/>
            <person name="Cheng J.F."/>
            <person name="Copeland A."/>
            <person name="Goodwin L."/>
            <person name="Hauser L."/>
            <person name="Lajus A."/>
            <person name="Land M.L."/>
            <person name="Lapidus A."/>
            <person name="Lucas S."/>
            <person name="Medigue C."/>
            <person name="Pitluck S."/>
            <person name="Woyke T."/>
            <person name="Zeytun A."/>
            <person name="Stein L.Y."/>
        </authorList>
    </citation>
    <scope>NUCLEOTIDE SEQUENCE [LARGE SCALE GENOMIC DNA]</scope>
    <source>
        <strain evidence="2 3">BG8</strain>
    </source>
</reference>
<accession>H8GI15</accession>
<evidence type="ECO:0008006" key="4">
    <source>
        <dbReference type="Google" id="ProtNLM"/>
    </source>
</evidence>
<gene>
    <name evidence="2" type="ORF">Metal_1188</name>
</gene>
<dbReference type="HOGENOM" id="CLU_165482_0_0_6"/>
<dbReference type="Gene3D" id="6.10.280.50">
    <property type="match status" value="1"/>
</dbReference>
<organism evidence="2 3">
    <name type="scientific">Methylomicrobium album BG8</name>
    <dbReference type="NCBI Taxonomy" id="686340"/>
    <lineage>
        <taxon>Bacteria</taxon>
        <taxon>Pseudomonadati</taxon>
        <taxon>Pseudomonadota</taxon>
        <taxon>Gammaproteobacteria</taxon>
        <taxon>Methylococcales</taxon>
        <taxon>Methylococcaceae</taxon>
        <taxon>Methylomicrobium</taxon>
    </lineage>
</organism>
<dbReference type="Pfam" id="PF04325">
    <property type="entry name" value="DUF465"/>
    <property type="match status" value="1"/>
</dbReference>
<proteinExistence type="predicted"/>
<dbReference type="InterPro" id="IPR038444">
    <property type="entry name" value="DUF465_sf"/>
</dbReference>
<dbReference type="EMBL" id="CM001475">
    <property type="protein sequence ID" value="EIC28999.1"/>
    <property type="molecule type" value="Genomic_DNA"/>
</dbReference>
<protein>
    <recommendedName>
        <fullName evidence="4">DUF465 domain-containing protein</fullName>
    </recommendedName>
</protein>
<dbReference type="Proteomes" id="UP000005090">
    <property type="component" value="Chromosome"/>
</dbReference>
<dbReference type="STRING" id="686340.Metal_1188"/>
<dbReference type="eggNOG" id="COG2841">
    <property type="taxonomic scope" value="Bacteria"/>
</dbReference>
<sequence>MLNEKHHLSIEFPEFREQIHLLKTTDPEFEKLHREYDELNDEIRRTELEIEAHSDEFLENLKKRRVQMKDTLYGMLQKAAEKSVES</sequence>
<dbReference type="AlphaFoldDB" id="H8GI15"/>
<evidence type="ECO:0000313" key="2">
    <source>
        <dbReference type="EMBL" id="EIC28999.1"/>
    </source>
</evidence>
<dbReference type="InterPro" id="IPR007420">
    <property type="entry name" value="DUF465"/>
</dbReference>
<keyword evidence="1" id="KW-0175">Coiled coil</keyword>